<feature type="transmembrane region" description="Helical" evidence="1">
    <location>
        <begin position="120"/>
        <end position="141"/>
    </location>
</feature>
<keyword evidence="4" id="KW-1185">Reference proteome</keyword>
<comment type="caution">
    <text evidence="3">The sequence shown here is derived from an EMBL/GenBank/DDBJ whole genome shotgun (WGS) entry which is preliminary data.</text>
</comment>
<keyword evidence="1" id="KW-0812">Transmembrane</keyword>
<dbReference type="Pfam" id="PF05425">
    <property type="entry name" value="CopD"/>
    <property type="match status" value="1"/>
</dbReference>
<evidence type="ECO:0000313" key="3">
    <source>
        <dbReference type="EMBL" id="GGF93328.1"/>
    </source>
</evidence>
<dbReference type="InterPro" id="IPR008457">
    <property type="entry name" value="Cu-R_CopD_dom"/>
</dbReference>
<gene>
    <name evidence="3" type="ORF">GCM10010960_13960</name>
</gene>
<organism evidence="3 4">
    <name type="scientific">Arenimonas maotaiensis</name>
    <dbReference type="NCBI Taxonomy" id="1446479"/>
    <lineage>
        <taxon>Bacteria</taxon>
        <taxon>Pseudomonadati</taxon>
        <taxon>Pseudomonadota</taxon>
        <taxon>Gammaproteobacteria</taxon>
        <taxon>Lysobacterales</taxon>
        <taxon>Lysobacteraceae</taxon>
        <taxon>Arenimonas</taxon>
    </lineage>
</organism>
<sequence length="147" mass="15822">MHGYILLLHLLGASIWTGGHLLLALTVLPKALRTRSVEEVARFESGFERIGVPALAVQVLTGLWLAHAALPDVSSWLDPDVPVARPIMVKLALLASTLVLAADARLRVIPRLSADTLNGLAWHMAAVTLIAVLFVATGVSFRSGWLY</sequence>
<dbReference type="Proteomes" id="UP000632858">
    <property type="component" value="Unassembled WGS sequence"/>
</dbReference>
<accession>A0A917CMK7</accession>
<name>A0A917CMK7_9GAMM</name>
<dbReference type="GO" id="GO:0016020">
    <property type="term" value="C:membrane"/>
    <property type="evidence" value="ECO:0007669"/>
    <property type="project" value="InterPro"/>
</dbReference>
<dbReference type="EMBL" id="BMFO01000002">
    <property type="protein sequence ID" value="GGF93328.1"/>
    <property type="molecule type" value="Genomic_DNA"/>
</dbReference>
<feature type="transmembrane region" description="Helical" evidence="1">
    <location>
        <begin position="87"/>
        <end position="108"/>
    </location>
</feature>
<reference evidence="3" key="2">
    <citation type="submission" date="2020-09" db="EMBL/GenBank/DDBJ databases">
        <authorList>
            <person name="Sun Q."/>
            <person name="Zhou Y."/>
        </authorList>
    </citation>
    <scope>NUCLEOTIDE SEQUENCE</scope>
    <source>
        <strain evidence="3">CGMCC 1.12726</strain>
    </source>
</reference>
<dbReference type="RefSeq" id="WP_188449241.1">
    <property type="nucleotide sequence ID" value="NZ_BMFO01000002.1"/>
</dbReference>
<proteinExistence type="predicted"/>
<feature type="transmembrane region" description="Helical" evidence="1">
    <location>
        <begin position="50"/>
        <end position="67"/>
    </location>
</feature>
<keyword evidence="1" id="KW-1133">Transmembrane helix</keyword>
<evidence type="ECO:0000259" key="2">
    <source>
        <dbReference type="Pfam" id="PF05425"/>
    </source>
</evidence>
<keyword evidence="1" id="KW-0472">Membrane</keyword>
<protein>
    <recommendedName>
        <fullName evidence="2">Copper resistance protein D domain-containing protein</fullName>
    </recommendedName>
</protein>
<dbReference type="AlphaFoldDB" id="A0A917CMK7"/>
<feature type="domain" description="Copper resistance protein D" evidence="2">
    <location>
        <begin position="42"/>
        <end position="138"/>
    </location>
</feature>
<feature type="transmembrane region" description="Helical" evidence="1">
    <location>
        <begin position="6"/>
        <end position="29"/>
    </location>
</feature>
<evidence type="ECO:0000313" key="4">
    <source>
        <dbReference type="Proteomes" id="UP000632858"/>
    </source>
</evidence>
<evidence type="ECO:0000256" key="1">
    <source>
        <dbReference type="SAM" id="Phobius"/>
    </source>
</evidence>
<reference evidence="3" key="1">
    <citation type="journal article" date="2014" name="Int. J. Syst. Evol. Microbiol.">
        <title>Complete genome sequence of Corynebacterium casei LMG S-19264T (=DSM 44701T), isolated from a smear-ripened cheese.</title>
        <authorList>
            <consortium name="US DOE Joint Genome Institute (JGI-PGF)"/>
            <person name="Walter F."/>
            <person name="Albersmeier A."/>
            <person name="Kalinowski J."/>
            <person name="Ruckert C."/>
        </authorList>
    </citation>
    <scope>NUCLEOTIDE SEQUENCE</scope>
    <source>
        <strain evidence="3">CGMCC 1.12726</strain>
    </source>
</reference>